<name>A0A9W8ELI3_9FUNG</name>
<evidence type="ECO:0000256" key="17">
    <source>
        <dbReference type="SAM" id="SignalP"/>
    </source>
</evidence>
<evidence type="ECO:0000256" key="9">
    <source>
        <dbReference type="ARBA" id="ARBA00022771"/>
    </source>
</evidence>
<feature type="chain" id="PRO_5040966717" description="Non-structural maintenance of chromosomes element 1 homolog" evidence="17">
    <location>
        <begin position="22"/>
        <end position="300"/>
    </location>
</feature>
<dbReference type="OrthoDB" id="185455at2759"/>
<evidence type="ECO:0000313" key="20">
    <source>
        <dbReference type="Proteomes" id="UP001150907"/>
    </source>
</evidence>
<keyword evidence="10 15" id="KW-0833">Ubl conjugation pathway</keyword>
<comment type="function">
    <text evidence="15">Acts in a DNA repair pathway for removal of UV-induced DNA damage that is distinct from classical nucleotide excision repair and in repair of ionizing radiation damage. Functions in homologous recombination repair of DNA double strand breaks and in recovery of stalled replication forks.</text>
</comment>
<dbReference type="Gene3D" id="3.90.1150.220">
    <property type="match status" value="1"/>
</dbReference>
<evidence type="ECO:0000256" key="14">
    <source>
        <dbReference type="ARBA" id="ARBA00023242"/>
    </source>
</evidence>
<evidence type="ECO:0000256" key="10">
    <source>
        <dbReference type="ARBA" id="ARBA00022786"/>
    </source>
</evidence>
<dbReference type="GO" id="GO:0000724">
    <property type="term" value="P:double-strand break repair via homologous recombination"/>
    <property type="evidence" value="ECO:0007669"/>
    <property type="project" value="TreeGrafter"/>
</dbReference>
<dbReference type="Proteomes" id="UP001150907">
    <property type="component" value="Unassembled WGS sequence"/>
</dbReference>
<dbReference type="Pfam" id="PF08746">
    <property type="entry name" value="zf-RING-like"/>
    <property type="match status" value="1"/>
</dbReference>
<dbReference type="GO" id="GO:0061630">
    <property type="term" value="F:ubiquitin protein ligase activity"/>
    <property type="evidence" value="ECO:0007669"/>
    <property type="project" value="UniProtKB-EC"/>
</dbReference>
<evidence type="ECO:0000256" key="7">
    <source>
        <dbReference type="ARBA" id="ARBA00022723"/>
    </source>
</evidence>
<comment type="caution">
    <text evidence="19">The sequence shown here is derived from an EMBL/GenBank/DDBJ whole genome shotgun (WGS) entry which is preliminary data.</text>
</comment>
<comment type="subcellular location">
    <subcellularLocation>
        <location evidence="2 15">Nucleus</location>
    </subcellularLocation>
</comment>
<evidence type="ECO:0000256" key="15">
    <source>
        <dbReference type="RuleBase" id="RU368018"/>
    </source>
</evidence>
<evidence type="ECO:0000256" key="13">
    <source>
        <dbReference type="ARBA" id="ARBA00023204"/>
    </source>
</evidence>
<dbReference type="InterPro" id="IPR036388">
    <property type="entry name" value="WH-like_DNA-bd_sf"/>
</dbReference>
<keyword evidence="11 15" id="KW-0862">Zinc</keyword>
<protein>
    <recommendedName>
        <fullName evidence="5 15">Non-structural maintenance of chromosomes element 1 homolog</fullName>
        <ecNumber evidence="4 15">2.3.2.27</ecNumber>
    </recommendedName>
</protein>
<evidence type="ECO:0000256" key="5">
    <source>
        <dbReference type="ARBA" id="ARBA00019422"/>
    </source>
</evidence>
<evidence type="ECO:0000256" key="12">
    <source>
        <dbReference type="ARBA" id="ARBA00023172"/>
    </source>
</evidence>
<reference evidence="19" key="1">
    <citation type="submission" date="2022-07" db="EMBL/GenBank/DDBJ databases">
        <title>Phylogenomic reconstructions and comparative analyses of Kickxellomycotina fungi.</title>
        <authorList>
            <person name="Reynolds N.K."/>
            <person name="Stajich J.E."/>
            <person name="Barry K."/>
            <person name="Grigoriev I.V."/>
            <person name="Crous P."/>
            <person name="Smith M.E."/>
        </authorList>
    </citation>
    <scope>NUCLEOTIDE SEQUENCE</scope>
    <source>
        <strain evidence="19">IMI 214461</strain>
    </source>
</reference>
<dbReference type="PANTHER" id="PTHR20973">
    <property type="entry name" value="NON-SMC ELEMENT 1-RELATED"/>
    <property type="match status" value="1"/>
</dbReference>
<gene>
    <name evidence="19" type="ORF">H4R26_001064</name>
</gene>
<sequence length="300" mass="32741">MPMALTLSAVAQQMLVQWCMAAQIFSEPAFRQAVGRVGSSQAAETDDEVCRQEEIQPIVEQINSSMAAFSLELRSCMDQTSGERMWSLVNTNADDMFKAATKYTPNELAMLKALVEGIFTDASGNYAMALHDALRLGSSITTVSRTEAEALVRRFSRDGWLDDKREGFVVLGSRAIIELQSVFNLGFGDYVRLCSLCKEMATRGLACSECLEAVVHPYCAERVAEASGQLTCPACHQRIRQPRRFGPGERGVPHSAPAAGGGEKNGSDAEESDIEQASEEPATQSIKRLRINDDDDDDGD</sequence>
<dbReference type="Gene3D" id="3.30.40.10">
    <property type="entry name" value="Zinc/RING finger domain, C3HC4 (zinc finger)"/>
    <property type="match status" value="1"/>
</dbReference>
<evidence type="ECO:0000259" key="18">
    <source>
        <dbReference type="Pfam" id="PF08746"/>
    </source>
</evidence>
<keyword evidence="20" id="KW-1185">Reference proteome</keyword>
<evidence type="ECO:0000256" key="8">
    <source>
        <dbReference type="ARBA" id="ARBA00022763"/>
    </source>
</evidence>
<dbReference type="GO" id="GO:0030915">
    <property type="term" value="C:Smc5-Smc6 complex"/>
    <property type="evidence" value="ECO:0007669"/>
    <property type="project" value="UniProtKB-UniRule"/>
</dbReference>
<dbReference type="EC" id="2.3.2.27" evidence="4 15"/>
<feature type="region of interest" description="Disordered" evidence="16">
    <location>
        <begin position="243"/>
        <end position="300"/>
    </location>
</feature>
<keyword evidence="12 15" id="KW-0233">DNA recombination</keyword>
<feature type="signal peptide" evidence="17">
    <location>
        <begin position="1"/>
        <end position="21"/>
    </location>
</feature>
<accession>A0A9W8ELI3</accession>
<organism evidence="19 20">
    <name type="scientific">Coemansia thaxteri</name>
    <dbReference type="NCBI Taxonomy" id="2663907"/>
    <lineage>
        <taxon>Eukaryota</taxon>
        <taxon>Fungi</taxon>
        <taxon>Fungi incertae sedis</taxon>
        <taxon>Zoopagomycota</taxon>
        <taxon>Kickxellomycotina</taxon>
        <taxon>Kickxellomycetes</taxon>
        <taxon>Kickxellales</taxon>
        <taxon>Kickxellaceae</taxon>
        <taxon>Coemansia</taxon>
    </lineage>
</organism>
<feature type="domain" description="Non-structural maintenance of chromosomes element 1 RING C4HC3-type" evidence="18">
    <location>
        <begin position="194"/>
        <end position="235"/>
    </location>
</feature>
<evidence type="ECO:0000256" key="16">
    <source>
        <dbReference type="SAM" id="MobiDB-lite"/>
    </source>
</evidence>
<keyword evidence="6 15" id="KW-0808">Transferase</keyword>
<dbReference type="Gene3D" id="1.10.10.10">
    <property type="entry name" value="Winged helix-like DNA-binding domain superfamily/Winged helix DNA-binding domain"/>
    <property type="match status" value="1"/>
</dbReference>
<keyword evidence="7 15" id="KW-0479">Metal-binding</keyword>
<dbReference type="InterPro" id="IPR014857">
    <property type="entry name" value="Nse1_RING_C4HC3-type"/>
</dbReference>
<evidence type="ECO:0000256" key="4">
    <source>
        <dbReference type="ARBA" id="ARBA00012483"/>
    </source>
</evidence>
<evidence type="ECO:0000256" key="6">
    <source>
        <dbReference type="ARBA" id="ARBA00022679"/>
    </source>
</evidence>
<keyword evidence="8 15" id="KW-0227">DNA damage</keyword>
<feature type="compositionally biased region" description="Acidic residues" evidence="16">
    <location>
        <begin position="268"/>
        <end position="278"/>
    </location>
</feature>
<dbReference type="PANTHER" id="PTHR20973:SF0">
    <property type="entry name" value="NON-STRUCTURAL MAINTENANCE OF CHROMOSOMES ELEMENT 1 HOMOLOG"/>
    <property type="match status" value="1"/>
</dbReference>
<dbReference type="GO" id="GO:0008270">
    <property type="term" value="F:zinc ion binding"/>
    <property type="evidence" value="ECO:0007669"/>
    <property type="project" value="UniProtKB-KW"/>
</dbReference>
<keyword evidence="13 15" id="KW-0234">DNA repair</keyword>
<comment type="similarity">
    <text evidence="3 15">Belongs to the NSE1 family.</text>
</comment>
<evidence type="ECO:0000313" key="19">
    <source>
        <dbReference type="EMBL" id="KAJ2006961.1"/>
    </source>
</evidence>
<dbReference type="InterPro" id="IPR011513">
    <property type="entry name" value="Nse1"/>
</dbReference>
<dbReference type="Pfam" id="PF07574">
    <property type="entry name" value="SMC_Nse1"/>
    <property type="match status" value="1"/>
</dbReference>
<dbReference type="GO" id="GO:0005634">
    <property type="term" value="C:nucleus"/>
    <property type="evidence" value="ECO:0007669"/>
    <property type="project" value="UniProtKB-SubCell"/>
</dbReference>
<evidence type="ECO:0000256" key="11">
    <source>
        <dbReference type="ARBA" id="ARBA00022833"/>
    </source>
</evidence>
<evidence type="ECO:0000256" key="2">
    <source>
        <dbReference type="ARBA" id="ARBA00004123"/>
    </source>
</evidence>
<keyword evidence="17" id="KW-0732">Signal</keyword>
<dbReference type="EMBL" id="JANBQF010000041">
    <property type="protein sequence ID" value="KAJ2006961.1"/>
    <property type="molecule type" value="Genomic_DNA"/>
</dbReference>
<evidence type="ECO:0000256" key="3">
    <source>
        <dbReference type="ARBA" id="ARBA00010258"/>
    </source>
</evidence>
<proteinExistence type="inferred from homology"/>
<comment type="catalytic activity">
    <reaction evidence="1 15">
        <text>S-ubiquitinyl-[E2 ubiquitin-conjugating enzyme]-L-cysteine + [acceptor protein]-L-lysine = [E2 ubiquitin-conjugating enzyme]-L-cysteine + N(6)-ubiquitinyl-[acceptor protein]-L-lysine.</text>
        <dbReference type="EC" id="2.3.2.27"/>
    </reaction>
</comment>
<dbReference type="AlphaFoldDB" id="A0A9W8ELI3"/>
<evidence type="ECO:0000256" key="1">
    <source>
        <dbReference type="ARBA" id="ARBA00000900"/>
    </source>
</evidence>
<dbReference type="InterPro" id="IPR013083">
    <property type="entry name" value="Znf_RING/FYVE/PHD"/>
</dbReference>
<comment type="subunit">
    <text evidence="15">Component of the Smc5-Smc6 complex.</text>
</comment>
<keyword evidence="14 15" id="KW-0539">Nucleus</keyword>
<keyword evidence="9 15" id="KW-0863">Zinc-finger</keyword>